<dbReference type="PANTHER" id="PTHR12111:SF2">
    <property type="entry name" value="SPLICING FACTOR YJU2B-RELATED"/>
    <property type="match status" value="1"/>
</dbReference>
<dbReference type="PANTHER" id="PTHR12111">
    <property type="entry name" value="SPLICING FACTOR YJU2"/>
    <property type="match status" value="1"/>
</dbReference>
<dbReference type="Pfam" id="PF04502">
    <property type="entry name" value="Saf4_Yju2"/>
    <property type="match status" value="1"/>
</dbReference>
<comment type="similarity">
    <text evidence="1">Belongs to the CWC16 family.</text>
</comment>
<dbReference type="InterPro" id="IPR007590">
    <property type="entry name" value="Saf4/Yju2"/>
</dbReference>
<dbReference type="AlphaFoldDB" id="W2RS67"/>
<dbReference type="HOGENOM" id="CLU_050402_0_0_1"/>
<dbReference type="STRING" id="1220924.W2RS67"/>
<dbReference type="VEuPathDB" id="FungiDB:HMPREF1541_05520"/>
<feature type="compositionally biased region" description="Polar residues" evidence="2">
    <location>
        <begin position="280"/>
        <end position="291"/>
    </location>
</feature>
<dbReference type="GeneID" id="19972859"/>
<feature type="compositionally biased region" description="Polar residues" evidence="2">
    <location>
        <begin position="256"/>
        <end position="265"/>
    </location>
</feature>
<reference evidence="3 4" key="1">
    <citation type="submission" date="2013-03" db="EMBL/GenBank/DDBJ databases">
        <title>The Genome Sequence of Phialophora europaea CBS 101466.</title>
        <authorList>
            <consortium name="The Broad Institute Genomics Platform"/>
            <person name="Cuomo C."/>
            <person name="de Hoog S."/>
            <person name="Gorbushina A."/>
            <person name="Walker B."/>
            <person name="Young S.K."/>
            <person name="Zeng Q."/>
            <person name="Gargeya S."/>
            <person name="Fitzgerald M."/>
            <person name="Haas B."/>
            <person name="Abouelleil A."/>
            <person name="Allen A.W."/>
            <person name="Alvarado L."/>
            <person name="Arachchi H.M."/>
            <person name="Berlin A.M."/>
            <person name="Chapman S.B."/>
            <person name="Gainer-Dewar J."/>
            <person name="Goldberg J."/>
            <person name="Griggs A."/>
            <person name="Gujja S."/>
            <person name="Hansen M."/>
            <person name="Howarth C."/>
            <person name="Imamovic A."/>
            <person name="Ireland A."/>
            <person name="Larimer J."/>
            <person name="McCowan C."/>
            <person name="Murphy C."/>
            <person name="Pearson M."/>
            <person name="Poon T.W."/>
            <person name="Priest M."/>
            <person name="Roberts A."/>
            <person name="Saif S."/>
            <person name="Shea T."/>
            <person name="Sisk P."/>
            <person name="Sykes S."/>
            <person name="Wortman J."/>
            <person name="Nusbaum C."/>
            <person name="Birren B."/>
        </authorList>
    </citation>
    <scope>NUCLEOTIDE SEQUENCE [LARGE SCALE GENOMIC DNA]</scope>
    <source>
        <strain evidence="3 4">CBS 101466</strain>
    </source>
</reference>
<evidence type="ECO:0000313" key="4">
    <source>
        <dbReference type="Proteomes" id="UP000030752"/>
    </source>
</evidence>
<dbReference type="GO" id="GO:0071014">
    <property type="term" value="C:post-mRNA release spliceosomal complex"/>
    <property type="evidence" value="ECO:0007669"/>
    <property type="project" value="TreeGrafter"/>
</dbReference>
<dbReference type="OrthoDB" id="360327at2759"/>
<proteinExistence type="inferred from homology"/>
<feature type="region of interest" description="Disordered" evidence="2">
    <location>
        <begin position="253"/>
        <end position="321"/>
    </location>
</feature>
<dbReference type="RefSeq" id="XP_008718082.1">
    <property type="nucleotide sequence ID" value="XM_008719860.1"/>
</dbReference>
<dbReference type="InParanoid" id="W2RS67"/>
<dbReference type="EMBL" id="KB822721">
    <property type="protein sequence ID" value="ETN39297.1"/>
    <property type="molecule type" value="Genomic_DNA"/>
</dbReference>
<dbReference type="GO" id="GO:0005684">
    <property type="term" value="C:U2-type spliceosomal complex"/>
    <property type="evidence" value="ECO:0007669"/>
    <property type="project" value="TreeGrafter"/>
</dbReference>
<name>W2RS67_CYPE1</name>
<dbReference type="eggNOG" id="KOG2990">
    <property type="taxonomic scope" value="Eukaryota"/>
</dbReference>
<keyword evidence="4" id="KW-1185">Reference proteome</keyword>
<gene>
    <name evidence="3" type="ORF">HMPREF1541_05520</name>
</gene>
<accession>W2RS67</accession>
<dbReference type="Proteomes" id="UP000030752">
    <property type="component" value="Unassembled WGS sequence"/>
</dbReference>
<dbReference type="GO" id="GO:0000398">
    <property type="term" value="P:mRNA splicing, via spliceosome"/>
    <property type="evidence" value="ECO:0007669"/>
    <property type="project" value="InterPro"/>
</dbReference>
<sequence length="337" mass="37877">MQGFNMGRYVPPELEGRISFNRASGKGHALGGRARKLASDGILTVRFECPFAIWCATCDPEQIIGQGVRFNAEKKKVGNYYSTPIWQFRFKHSVCGGWLEVRTDPKASEYMVVEGGRRRDYGEGRRGEEWGVVAGVSEEEKARLENEGGFGVLEKKVDEKKERVTQQMRVQELVKASERDWADPYERSQALRREFRVGRRKRQEDGRTGTALQERFGLGVELLETTHEDTEKAAKVNFGEVKRIEAAGKPLFAESQPFQSLQQNGRGPAKTGKALAHQKSALQGQLKSNTRANHDPFPGEDAWQRQAKRRKADDESSNVVIKPQISSGASLVTYDSE</sequence>
<protein>
    <submittedName>
        <fullName evidence="3">Uncharacterized protein</fullName>
    </submittedName>
</protein>
<organism evidence="3 4">
    <name type="scientific">Cyphellophora europaea (strain CBS 101466)</name>
    <name type="common">Phialophora europaea</name>
    <dbReference type="NCBI Taxonomy" id="1220924"/>
    <lineage>
        <taxon>Eukaryota</taxon>
        <taxon>Fungi</taxon>
        <taxon>Dikarya</taxon>
        <taxon>Ascomycota</taxon>
        <taxon>Pezizomycotina</taxon>
        <taxon>Eurotiomycetes</taxon>
        <taxon>Chaetothyriomycetidae</taxon>
        <taxon>Chaetothyriales</taxon>
        <taxon>Cyphellophoraceae</taxon>
        <taxon>Cyphellophora</taxon>
    </lineage>
</organism>
<evidence type="ECO:0000256" key="1">
    <source>
        <dbReference type="ARBA" id="ARBA00005595"/>
    </source>
</evidence>
<evidence type="ECO:0000313" key="3">
    <source>
        <dbReference type="EMBL" id="ETN39297.1"/>
    </source>
</evidence>
<evidence type="ECO:0000256" key="2">
    <source>
        <dbReference type="SAM" id="MobiDB-lite"/>
    </source>
</evidence>